<dbReference type="Pfam" id="PF03079">
    <property type="entry name" value="ARD"/>
    <property type="match status" value="1"/>
</dbReference>
<dbReference type="EC" id="3.6.5.2" evidence="3"/>
<dbReference type="EMBL" id="RWIC01001597">
    <property type="protein sequence ID" value="TKC35221.1"/>
    <property type="molecule type" value="Genomic_DNA"/>
</dbReference>
<keyword evidence="5" id="KW-0378">Hydrolase</keyword>
<dbReference type="InterPro" id="IPR001806">
    <property type="entry name" value="Small_GTPase"/>
</dbReference>
<dbReference type="InterPro" id="IPR050305">
    <property type="entry name" value="Small_GTPase_Rab"/>
</dbReference>
<name>A0A4U1EG89_MONMO</name>
<dbReference type="InterPro" id="IPR004313">
    <property type="entry name" value="ARD"/>
</dbReference>
<gene>
    <name evidence="9" type="ORF">EI555_018647</name>
</gene>
<dbReference type="Pfam" id="PF00071">
    <property type="entry name" value="Ras"/>
    <property type="match status" value="1"/>
</dbReference>
<dbReference type="PRINTS" id="PR00449">
    <property type="entry name" value="RASTRNSFRMNG"/>
</dbReference>
<reference evidence="10" key="1">
    <citation type="journal article" date="2019" name="IScience">
        <title>Narwhal Genome Reveals Long-Term Low Genetic Diversity despite Current Large Abundance Size.</title>
        <authorList>
            <person name="Westbury M.V."/>
            <person name="Petersen B."/>
            <person name="Garde E."/>
            <person name="Heide-Jorgensen M.P."/>
            <person name="Lorenzen E.D."/>
        </authorList>
    </citation>
    <scope>NUCLEOTIDE SEQUENCE [LARGE SCALE GENOMIC DNA]</scope>
</reference>
<comment type="subcellular location">
    <subcellularLocation>
        <location evidence="1">Membrane</location>
        <topology evidence="1">Lipid-anchor</topology>
    </subcellularLocation>
</comment>
<protein>
    <recommendedName>
        <fullName evidence="3">small monomeric GTPase</fullName>
        <ecNumber evidence="3">3.6.5.2</ecNumber>
    </recommendedName>
</protein>
<dbReference type="GO" id="GO:0003925">
    <property type="term" value="F:G protein activity"/>
    <property type="evidence" value="ECO:0007669"/>
    <property type="project" value="UniProtKB-EC"/>
</dbReference>
<keyword evidence="7" id="KW-0449">Lipoprotein</keyword>
<comment type="caution">
    <text evidence="9">The sequence shown here is derived from an EMBL/GenBank/DDBJ whole genome shotgun (WGS) entry which is preliminary data.</text>
</comment>
<dbReference type="InterPro" id="IPR011051">
    <property type="entry name" value="RmlC_Cupin_sf"/>
</dbReference>
<dbReference type="InterPro" id="IPR027417">
    <property type="entry name" value="P-loop_NTPase"/>
</dbReference>
<dbReference type="SUPFAM" id="SSF51182">
    <property type="entry name" value="RmlC-like cupins"/>
    <property type="match status" value="1"/>
</dbReference>
<evidence type="ECO:0000256" key="4">
    <source>
        <dbReference type="ARBA" id="ARBA00022741"/>
    </source>
</evidence>
<dbReference type="GO" id="GO:0016020">
    <property type="term" value="C:membrane"/>
    <property type="evidence" value="ECO:0007669"/>
    <property type="project" value="UniProtKB-SubCell"/>
</dbReference>
<organism evidence="9 10">
    <name type="scientific">Monodon monoceros</name>
    <name type="common">Narwhal</name>
    <name type="synonym">Ceratodon monodon</name>
    <dbReference type="NCBI Taxonomy" id="40151"/>
    <lineage>
        <taxon>Eukaryota</taxon>
        <taxon>Metazoa</taxon>
        <taxon>Chordata</taxon>
        <taxon>Craniata</taxon>
        <taxon>Vertebrata</taxon>
        <taxon>Euteleostomi</taxon>
        <taxon>Mammalia</taxon>
        <taxon>Eutheria</taxon>
        <taxon>Laurasiatheria</taxon>
        <taxon>Artiodactyla</taxon>
        <taxon>Whippomorpha</taxon>
        <taxon>Cetacea</taxon>
        <taxon>Odontoceti</taxon>
        <taxon>Monodontidae</taxon>
        <taxon>Monodon</taxon>
    </lineage>
</organism>
<keyword evidence="7" id="KW-0636">Prenylation</keyword>
<dbReference type="InterPro" id="IPR014710">
    <property type="entry name" value="RmlC-like_jellyroll"/>
</dbReference>
<dbReference type="Gene3D" id="2.60.120.10">
    <property type="entry name" value="Jelly Rolls"/>
    <property type="match status" value="1"/>
</dbReference>
<dbReference type="PANTHER" id="PTHR47980">
    <property type="entry name" value="LD44762P"/>
    <property type="match status" value="1"/>
</dbReference>
<evidence type="ECO:0000256" key="3">
    <source>
        <dbReference type="ARBA" id="ARBA00011984"/>
    </source>
</evidence>
<evidence type="ECO:0000256" key="2">
    <source>
        <dbReference type="ARBA" id="ARBA00006270"/>
    </source>
</evidence>
<dbReference type="PROSITE" id="PS51419">
    <property type="entry name" value="RAB"/>
    <property type="match status" value="1"/>
</dbReference>
<dbReference type="GO" id="GO:0005525">
    <property type="term" value="F:GTP binding"/>
    <property type="evidence" value="ECO:0007669"/>
    <property type="project" value="UniProtKB-KW"/>
</dbReference>
<keyword evidence="6" id="KW-0342">GTP-binding</keyword>
<evidence type="ECO:0000256" key="5">
    <source>
        <dbReference type="ARBA" id="ARBA00022801"/>
    </source>
</evidence>
<dbReference type="Proteomes" id="UP000308365">
    <property type="component" value="Unassembled WGS sequence"/>
</dbReference>
<sequence>MKMFYEEHLYLDDEISYILDGSGYFNMRDKEDRGAKSKADSGDSVWCLQPRTSNHWGRGKALAEKEGSGPLASHCGAAVTGLLIAFSMLSAYESPAVDIVAGKLNGKKLEKTRALTFADLAYVEMASAQDARYGQKDSSDQNFDYMFKLLIIGNSSVGKTSFLFRYADDSFTSAFVSTVGIDFKVKTVFKNEKRIKLQIWNINFASPGHGHCDNSTSKIKLLPTMIKAEESGKQEECAITSTAPVLTTEIPTTVSTMAAAAAANASASTSASSTVGGTVPAVPEPGVTSIVATVVDNENTVTVLTEEQAQLTSTPAVQDQSAKVFSNTGEETSKQETVADFTLKKEEEESQPAKKHIYLEYKGGGKASI</sequence>
<proteinExistence type="inferred from homology"/>
<evidence type="ECO:0000313" key="9">
    <source>
        <dbReference type="EMBL" id="TKC35221.1"/>
    </source>
</evidence>
<dbReference type="AlphaFoldDB" id="A0A4U1EG89"/>
<evidence type="ECO:0000313" key="10">
    <source>
        <dbReference type="Proteomes" id="UP000308365"/>
    </source>
</evidence>
<evidence type="ECO:0000256" key="6">
    <source>
        <dbReference type="ARBA" id="ARBA00023134"/>
    </source>
</evidence>
<dbReference type="SUPFAM" id="SSF52540">
    <property type="entry name" value="P-loop containing nucleoside triphosphate hydrolases"/>
    <property type="match status" value="1"/>
</dbReference>
<keyword evidence="4" id="KW-0547">Nucleotide-binding</keyword>
<evidence type="ECO:0000256" key="7">
    <source>
        <dbReference type="ARBA" id="ARBA00023289"/>
    </source>
</evidence>
<dbReference type="GO" id="GO:0010309">
    <property type="term" value="F:acireductone dioxygenase [iron(II)-requiring] activity"/>
    <property type="evidence" value="ECO:0007669"/>
    <property type="project" value="InterPro"/>
</dbReference>
<comment type="catalytic activity">
    <reaction evidence="8">
        <text>GTP + H2O = GDP + phosphate + H(+)</text>
        <dbReference type="Rhea" id="RHEA:19669"/>
        <dbReference type="ChEBI" id="CHEBI:15377"/>
        <dbReference type="ChEBI" id="CHEBI:15378"/>
        <dbReference type="ChEBI" id="CHEBI:37565"/>
        <dbReference type="ChEBI" id="CHEBI:43474"/>
        <dbReference type="ChEBI" id="CHEBI:58189"/>
        <dbReference type="EC" id="3.6.5.2"/>
    </reaction>
    <physiologicalReaction direction="left-to-right" evidence="8">
        <dbReference type="Rhea" id="RHEA:19670"/>
    </physiologicalReaction>
</comment>
<dbReference type="SMART" id="SM00175">
    <property type="entry name" value="RAB"/>
    <property type="match status" value="1"/>
</dbReference>
<accession>A0A4U1EG89</accession>
<evidence type="ECO:0000256" key="8">
    <source>
        <dbReference type="ARBA" id="ARBA00047660"/>
    </source>
</evidence>
<dbReference type="FunFam" id="3.40.50.300:FF:001447">
    <property type="entry name" value="Ras-related protein Rab-1B"/>
    <property type="match status" value="1"/>
</dbReference>
<evidence type="ECO:0000256" key="1">
    <source>
        <dbReference type="ARBA" id="ARBA00004635"/>
    </source>
</evidence>
<comment type="similarity">
    <text evidence="2">Belongs to the small GTPase superfamily. Rab family.</text>
</comment>
<dbReference type="Gene3D" id="3.40.50.300">
    <property type="entry name" value="P-loop containing nucleotide triphosphate hydrolases"/>
    <property type="match status" value="1"/>
</dbReference>